<dbReference type="Gene3D" id="3.40.50.150">
    <property type="entry name" value="Vaccinia Virus protein VP39"/>
    <property type="match status" value="1"/>
</dbReference>
<dbReference type="InterPro" id="IPR029063">
    <property type="entry name" value="SAM-dependent_MTases_sf"/>
</dbReference>
<dbReference type="Proteomes" id="UP000807342">
    <property type="component" value="Unassembled WGS sequence"/>
</dbReference>
<evidence type="ECO:0000313" key="2">
    <source>
        <dbReference type="Proteomes" id="UP000807342"/>
    </source>
</evidence>
<feature type="non-terminal residue" evidence="1">
    <location>
        <position position="1"/>
    </location>
</feature>
<dbReference type="AlphaFoldDB" id="A0A9P5XNY7"/>
<dbReference type="GO" id="GO:0005737">
    <property type="term" value="C:cytoplasm"/>
    <property type="evidence" value="ECO:0007669"/>
    <property type="project" value="TreeGrafter"/>
</dbReference>
<sequence length="306" mass="33920">IDSDSDPEDVLFDSLQMLYEFQPITLTSAGASYTYIHHTSHPSLQPNLHPTPVKITLQTPDPEAANWSLHASSVWIASTQLALGIEFLQLDGHIERMRRTRPECQSGDRKLKVLELGAAAGLPSILIAKLHGASNRISVLATDYPDPKLIQTLSQNIERNGVEEHCYAAPYAWGSDPAPLFALGAPGKVESISGGFDMIIAADTLWNPDLHSIFIETIQQALRRDSEARVHLVAGLHTGRYTVSSFLCSVAGAGFRVVGVLEREVVSIDDAGKTDVTQTKIREWDVTRAEYEEEKDRRRWVIWIEL</sequence>
<reference evidence="1" key="1">
    <citation type="submission" date="2020-11" db="EMBL/GenBank/DDBJ databases">
        <authorList>
            <consortium name="DOE Joint Genome Institute"/>
            <person name="Ahrendt S."/>
            <person name="Riley R."/>
            <person name="Andreopoulos W."/>
            <person name="Labutti K."/>
            <person name="Pangilinan J."/>
            <person name="Ruiz-Duenas F.J."/>
            <person name="Barrasa J.M."/>
            <person name="Sanchez-Garcia M."/>
            <person name="Camarero S."/>
            <person name="Miyauchi S."/>
            <person name="Serrano A."/>
            <person name="Linde D."/>
            <person name="Babiker R."/>
            <person name="Drula E."/>
            <person name="Ayuso-Fernandez I."/>
            <person name="Pacheco R."/>
            <person name="Padilla G."/>
            <person name="Ferreira P."/>
            <person name="Barriuso J."/>
            <person name="Kellner H."/>
            <person name="Castanera R."/>
            <person name="Alfaro M."/>
            <person name="Ramirez L."/>
            <person name="Pisabarro A.G."/>
            <person name="Kuo A."/>
            <person name="Tritt A."/>
            <person name="Lipzen A."/>
            <person name="He G."/>
            <person name="Yan M."/>
            <person name="Ng V."/>
            <person name="Cullen D."/>
            <person name="Martin F."/>
            <person name="Rosso M.-N."/>
            <person name="Henrissat B."/>
            <person name="Hibbett D."/>
            <person name="Martinez A.T."/>
            <person name="Grigoriev I.V."/>
        </authorList>
    </citation>
    <scope>NUCLEOTIDE SEQUENCE</scope>
    <source>
        <strain evidence="1">MF-IS2</strain>
    </source>
</reference>
<keyword evidence="2" id="KW-1185">Reference proteome</keyword>
<dbReference type="SUPFAM" id="SSF53335">
    <property type="entry name" value="S-adenosyl-L-methionine-dependent methyltransferases"/>
    <property type="match status" value="1"/>
</dbReference>
<gene>
    <name evidence="1" type="ORF">P691DRAFT_609317</name>
</gene>
<evidence type="ECO:0000313" key="1">
    <source>
        <dbReference type="EMBL" id="KAF9454294.1"/>
    </source>
</evidence>
<proteinExistence type="predicted"/>
<organism evidence="1 2">
    <name type="scientific">Macrolepiota fuliginosa MF-IS2</name>
    <dbReference type="NCBI Taxonomy" id="1400762"/>
    <lineage>
        <taxon>Eukaryota</taxon>
        <taxon>Fungi</taxon>
        <taxon>Dikarya</taxon>
        <taxon>Basidiomycota</taxon>
        <taxon>Agaricomycotina</taxon>
        <taxon>Agaricomycetes</taxon>
        <taxon>Agaricomycetidae</taxon>
        <taxon>Agaricales</taxon>
        <taxon>Agaricineae</taxon>
        <taxon>Agaricaceae</taxon>
        <taxon>Macrolepiota</taxon>
    </lineage>
</organism>
<name>A0A9P5XNY7_9AGAR</name>
<dbReference type="PANTHER" id="PTHR14614:SF104">
    <property type="entry name" value="N-METHYLTRANSFERASE, PUTATIVE (AFU_ORTHOLOGUE AFUA_1G17750)-RELATED"/>
    <property type="match status" value="1"/>
</dbReference>
<dbReference type="OrthoDB" id="273771at2759"/>
<protein>
    <recommendedName>
        <fullName evidence="3">Nicotinamide N-methyltransferase</fullName>
    </recommendedName>
</protein>
<dbReference type="PANTHER" id="PTHR14614">
    <property type="entry name" value="HEPATOCELLULAR CARCINOMA-ASSOCIATED ANTIGEN"/>
    <property type="match status" value="1"/>
</dbReference>
<dbReference type="GO" id="GO:0008757">
    <property type="term" value="F:S-adenosylmethionine-dependent methyltransferase activity"/>
    <property type="evidence" value="ECO:0007669"/>
    <property type="project" value="UniProtKB-ARBA"/>
</dbReference>
<dbReference type="Pfam" id="PF10294">
    <property type="entry name" value="Methyltransf_16"/>
    <property type="match status" value="1"/>
</dbReference>
<feature type="non-terminal residue" evidence="1">
    <location>
        <position position="306"/>
    </location>
</feature>
<evidence type="ECO:0008006" key="3">
    <source>
        <dbReference type="Google" id="ProtNLM"/>
    </source>
</evidence>
<dbReference type="EMBL" id="MU151055">
    <property type="protein sequence ID" value="KAF9454294.1"/>
    <property type="molecule type" value="Genomic_DNA"/>
</dbReference>
<dbReference type="InterPro" id="IPR019410">
    <property type="entry name" value="Methyltransf_16"/>
</dbReference>
<accession>A0A9P5XNY7</accession>
<comment type="caution">
    <text evidence="1">The sequence shown here is derived from an EMBL/GenBank/DDBJ whole genome shotgun (WGS) entry which is preliminary data.</text>
</comment>